<name>A0ABQ0BPJ8_9FIRM</name>
<evidence type="ECO:0000256" key="2">
    <source>
        <dbReference type="SAM" id="Phobius"/>
    </source>
</evidence>
<proteinExistence type="predicted"/>
<sequence>MVFIKINVVLAVMCLVFSIFRLASKKFGSSDKYRMDRIFICIGILALPLMLAVERYPVRAVSAQTMGIVSRMSPQKVAESYHFVKWGMAAAFAVGCAIFFILFIRYCRESRILREAVPVPGEAARELSFEELGLDRRRILLSDRISAPVTWGFFMPKILIPSYLKDEEEEKYTQIVLHEFIHAKRRDNLWKFLALFLLCAYWQHPYLWFFYFTFLREVELSCDEEVLRRIGEDGRAAYAGTLVAFAGLYCRLSRMTSQLSAGSLKRRVIAIMNYKKSNKRTGIAGKIFMGSIVFSFALLLGFSNQIFAGMRDGETIVKSSEESKESREKPQLNVIEEAREIEENKAQSNAEEIQEIPENGAVEEITEIPEENAYGEAQEIPEVSAYGEAEDIILRETTEAEASVNGETQNMNVNNLAEAEDYSSGTEVPSEAVDQSLLQEENASVR</sequence>
<gene>
    <name evidence="4" type="ORF">K340107D12_12710</name>
</gene>
<reference evidence="4 5" key="1">
    <citation type="submission" date="2024-04" db="EMBL/GenBank/DDBJ databases">
        <title>Defined microbial consortia suppress multidrug-resistant proinflammatory Enterobacteriaceae via ecological control.</title>
        <authorList>
            <person name="Furuichi M."/>
            <person name="Kawaguchi T."/>
            <person name="Pust M."/>
            <person name="Yasuma K."/>
            <person name="Plichta D."/>
            <person name="Hasegawa N."/>
            <person name="Ohya T."/>
            <person name="Bhattarai S."/>
            <person name="Sasajima S."/>
            <person name="Aoto Y."/>
            <person name="Tuganbaev T."/>
            <person name="Yaginuma M."/>
            <person name="Ueda M."/>
            <person name="Okahashi N."/>
            <person name="Amafuji K."/>
            <person name="Kiridooshi Y."/>
            <person name="Sugita K."/>
            <person name="Strazar M."/>
            <person name="Skelly A."/>
            <person name="Suda W."/>
            <person name="Hattori M."/>
            <person name="Nakamoto N."/>
            <person name="Caballero S."/>
            <person name="Norman J."/>
            <person name="Olle B."/>
            <person name="Tanoue T."/>
            <person name="Arita M."/>
            <person name="Bucci V."/>
            <person name="Atarashi K."/>
            <person name="Xavier R."/>
            <person name="Honda K."/>
        </authorList>
    </citation>
    <scope>NUCLEOTIDE SEQUENCE [LARGE SCALE GENOMIC DNA]</scope>
    <source>
        <strain evidence="5">k34-0107-D12</strain>
    </source>
</reference>
<feature type="domain" description="Peptidase M56" evidence="3">
    <location>
        <begin position="4"/>
        <end position="271"/>
    </location>
</feature>
<feature type="transmembrane region" description="Helical" evidence="2">
    <location>
        <begin position="283"/>
        <end position="302"/>
    </location>
</feature>
<keyword evidence="5" id="KW-1185">Reference proteome</keyword>
<feature type="transmembrane region" description="Helical" evidence="2">
    <location>
        <begin position="83"/>
        <end position="104"/>
    </location>
</feature>
<evidence type="ECO:0000256" key="1">
    <source>
        <dbReference type="SAM" id="MobiDB-lite"/>
    </source>
</evidence>
<dbReference type="Pfam" id="PF05569">
    <property type="entry name" value="Peptidase_M56"/>
    <property type="match status" value="1"/>
</dbReference>
<feature type="transmembrane region" description="Helical" evidence="2">
    <location>
        <begin position="235"/>
        <end position="252"/>
    </location>
</feature>
<dbReference type="EMBL" id="BAABZQ010000001">
    <property type="protein sequence ID" value="GAA6498455.1"/>
    <property type="molecule type" value="Genomic_DNA"/>
</dbReference>
<keyword evidence="2" id="KW-0812">Transmembrane</keyword>
<keyword evidence="2" id="KW-1133">Transmembrane helix</keyword>
<evidence type="ECO:0000259" key="3">
    <source>
        <dbReference type="Pfam" id="PF05569"/>
    </source>
</evidence>
<dbReference type="RefSeq" id="WP_227211071.1">
    <property type="nucleotide sequence ID" value="NZ_BAABZQ010000001.1"/>
</dbReference>
<evidence type="ECO:0000313" key="4">
    <source>
        <dbReference type="EMBL" id="GAA6498455.1"/>
    </source>
</evidence>
<organism evidence="4 5">
    <name type="scientific">Blautia parvula</name>
    <dbReference type="NCBI Taxonomy" id="2877527"/>
    <lineage>
        <taxon>Bacteria</taxon>
        <taxon>Bacillati</taxon>
        <taxon>Bacillota</taxon>
        <taxon>Clostridia</taxon>
        <taxon>Lachnospirales</taxon>
        <taxon>Lachnospiraceae</taxon>
        <taxon>Blautia</taxon>
    </lineage>
</organism>
<dbReference type="PANTHER" id="PTHR34978">
    <property type="entry name" value="POSSIBLE SENSOR-TRANSDUCER PROTEIN BLAR"/>
    <property type="match status" value="1"/>
</dbReference>
<feature type="region of interest" description="Disordered" evidence="1">
    <location>
        <begin position="402"/>
        <end position="446"/>
    </location>
</feature>
<dbReference type="PANTHER" id="PTHR34978:SF3">
    <property type="entry name" value="SLR0241 PROTEIN"/>
    <property type="match status" value="1"/>
</dbReference>
<evidence type="ECO:0000313" key="5">
    <source>
        <dbReference type="Proteomes" id="UP001600941"/>
    </source>
</evidence>
<dbReference type="CDD" id="cd07341">
    <property type="entry name" value="M56_BlaR1_MecR1_like"/>
    <property type="match status" value="1"/>
</dbReference>
<keyword evidence="2" id="KW-0472">Membrane</keyword>
<feature type="compositionally biased region" description="Polar residues" evidence="1">
    <location>
        <begin position="405"/>
        <end position="415"/>
    </location>
</feature>
<feature type="transmembrane region" description="Helical" evidence="2">
    <location>
        <begin position="35"/>
        <end position="53"/>
    </location>
</feature>
<comment type="caution">
    <text evidence="4">The sequence shown here is derived from an EMBL/GenBank/DDBJ whole genome shotgun (WGS) entry which is preliminary data.</text>
</comment>
<dbReference type="InterPro" id="IPR008756">
    <property type="entry name" value="Peptidase_M56"/>
</dbReference>
<feature type="transmembrane region" description="Helical" evidence="2">
    <location>
        <begin position="6"/>
        <end position="23"/>
    </location>
</feature>
<accession>A0ABQ0BPJ8</accession>
<dbReference type="Proteomes" id="UP001600941">
    <property type="component" value="Unassembled WGS sequence"/>
</dbReference>
<protein>
    <recommendedName>
        <fullName evidence="3">Peptidase M56 domain-containing protein</fullName>
    </recommendedName>
</protein>
<feature type="transmembrane region" description="Helical" evidence="2">
    <location>
        <begin position="192"/>
        <end position="215"/>
    </location>
</feature>
<dbReference type="InterPro" id="IPR052173">
    <property type="entry name" value="Beta-lactam_resp_regulator"/>
</dbReference>
<feature type="compositionally biased region" description="Polar residues" evidence="1">
    <location>
        <begin position="436"/>
        <end position="446"/>
    </location>
</feature>